<name>A0A381V4E1_9ZZZZ</name>
<protein>
    <recommendedName>
        <fullName evidence="2">GatB/YqeY domain-containing protein</fullName>
    </recommendedName>
</protein>
<feature type="non-terminal residue" evidence="1">
    <location>
        <position position="1"/>
    </location>
</feature>
<dbReference type="InterPro" id="IPR023168">
    <property type="entry name" value="GatB_Yqey_C_2"/>
</dbReference>
<dbReference type="Gene3D" id="1.10.1510.10">
    <property type="entry name" value="Uncharacterised protein YqeY/AIM41 PF09424, N-terminal domain"/>
    <property type="match status" value="1"/>
</dbReference>
<dbReference type="Gene3D" id="1.10.10.410">
    <property type="match status" value="1"/>
</dbReference>
<sequence>LKENLLLDMKEALKARNSLKLNTIRGLISEIKNREIDLRRKLDNDEIISLVSTQIKKRKEAATMFDEGGRSDLSEKENQEMIILQEYLPEQVSEQELKDRIQKVILELGIVDIKDLGRIMKIVIPEFKGRADNGQIRNLVAECLKQ</sequence>
<dbReference type="GO" id="GO:0016884">
    <property type="term" value="F:carbon-nitrogen ligase activity, with glutamine as amido-N-donor"/>
    <property type="evidence" value="ECO:0007669"/>
    <property type="project" value="InterPro"/>
</dbReference>
<dbReference type="InterPro" id="IPR019004">
    <property type="entry name" value="YqeY/Aim41"/>
</dbReference>
<dbReference type="InterPro" id="IPR003789">
    <property type="entry name" value="Asn/Gln_tRNA_amidoTrase-B-like"/>
</dbReference>
<dbReference type="PANTHER" id="PTHR28055:SF1">
    <property type="entry name" value="ALTERED INHERITANCE OF MITOCHONDRIA PROTEIN 41, MITOCHONDRIAL"/>
    <property type="match status" value="1"/>
</dbReference>
<dbReference type="AlphaFoldDB" id="A0A381V4E1"/>
<dbReference type="Pfam" id="PF09424">
    <property type="entry name" value="YqeY"/>
    <property type="match status" value="1"/>
</dbReference>
<gene>
    <name evidence="1" type="ORF">METZ01_LOCUS87502</name>
</gene>
<dbReference type="SUPFAM" id="SSF89095">
    <property type="entry name" value="GatB/YqeY motif"/>
    <property type="match status" value="1"/>
</dbReference>
<dbReference type="InterPro" id="IPR042184">
    <property type="entry name" value="YqeY/Aim41_N"/>
</dbReference>
<proteinExistence type="predicted"/>
<evidence type="ECO:0008006" key="2">
    <source>
        <dbReference type="Google" id="ProtNLM"/>
    </source>
</evidence>
<reference evidence="1" key="1">
    <citation type="submission" date="2018-05" db="EMBL/GenBank/DDBJ databases">
        <authorList>
            <person name="Lanie J.A."/>
            <person name="Ng W.-L."/>
            <person name="Kazmierczak K.M."/>
            <person name="Andrzejewski T.M."/>
            <person name="Davidsen T.M."/>
            <person name="Wayne K.J."/>
            <person name="Tettelin H."/>
            <person name="Glass J.I."/>
            <person name="Rusch D."/>
            <person name="Podicherti R."/>
            <person name="Tsui H.-C.T."/>
            <person name="Winkler M.E."/>
        </authorList>
    </citation>
    <scope>NUCLEOTIDE SEQUENCE</scope>
</reference>
<evidence type="ECO:0000313" key="1">
    <source>
        <dbReference type="EMBL" id="SVA34648.1"/>
    </source>
</evidence>
<accession>A0A381V4E1</accession>
<dbReference type="PANTHER" id="PTHR28055">
    <property type="entry name" value="ALTERED INHERITANCE OF MITOCHONDRIA PROTEIN 41, MITOCHONDRIAL"/>
    <property type="match status" value="1"/>
</dbReference>
<dbReference type="EMBL" id="UINC01007697">
    <property type="protein sequence ID" value="SVA34648.1"/>
    <property type="molecule type" value="Genomic_DNA"/>
</dbReference>
<organism evidence="1">
    <name type="scientific">marine metagenome</name>
    <dbReference type="NCBI Taxonomy" id="408172"/>
    <lineage>
        <taxon>unclassified sequences</taxon>
        <taxon>metagenomes</taxon>
        <taxon>ecological metagenomes</taxon>
    </lineage>
</organism>